<evidence type="ECO:0000313" key="7">
    <source>
        <dbReference type="EMBL" id="ACK42696.1"/>
    </source>
</evidence>
<dbReference type="InterPro" id="IPR036604">
    <property type="entry name" value="PurS-like_sf"/>
</dbReference>
<keyword evidence="2 6" id="KW-0436">Ligase</keyword>
<keyword evidence="1 6" id="KW-0963">Cytoplasm</keyword>
<evidence type="ECO:0000256" key="1">
    <source>
        <dbReference type="ARBA" id="ARBA00022490"/>
    </source>
</evidence>
<keyword evidence="8" id="KW-1185">Reference proteome</keyword>
<keyword evidence="4 6" id="KW-0658">Purine biosynthesis</keyword>
<comment type="subunit">
    <text evidence="6">Part of the FGAM synthase complex composed of 1 PurL, 1 PurQ and 2 PurS subunits.</text>
</comment>
<evidence type="ECO:0000256" key="4">
    <source>
        <dbReference type="ARBA" id="ARBA00022755"/>
    </source>
</evidence>
<gene>
    <name evidence="6" type="primary">purS</name>
    <name evidence="7" type="ordered locus">Dtur_1422</name>
</gene>
<dbReference type="PANTHER" id="PTHR34696">
    <property type="entry name" value="PHOSPHORIBOSYLFORMYLGLYCINAMIDINE SYNTHASE SUBUNIT PURS"/>
    <property type="match status" value="1"/>
</dbReference>
<dbReference type="EMBL" id="CP001251">
    <property type="protein sequence ID" value="ACK42696.1"/>
    <property type="molecule type" value="Genomic_DNA"/>
</dbReference>
<dbReference type="STRING" id="515635.Dtur_1422"/>
<dbReference type="EC" id="6.3.5.3" evidence="6"/>
<dbReference type="EnsemblBacteria" id="ACK42696">
    <property type="protein sequence ID" value="ACK42696"/>
    <property type="gene ID" value="Dtur_1422"/>
</dbReference>
<dbReference type="GO" id="GO:0005524">
    <property type="term" value="F:ATP binding"/>
    <property type="evidence" value="ECO:0007669"/>
    <property type="project" value="UniProtKB-UniRule"/>
</dbReference>
<dbReference type="PANTHER" id="PTHR34696:SF1">
    <property type="entry name" value="PHOSPHORIBOSYLFORMYLGLYCINAMIDINE SYNTHASE SUBUNIT PURS"/>
    <property type="match status" value="1"/>
</dbReference>
<dbReference type="Gene3D" id="3.30.1280.10">
    <property type="entry name" value="Phosphoribosylformylglycinamidine synthase subunit PurS"/>
    <property type="match status" value="1"/>
</dbReference>
<name>B8E0V9_DICTD</name>
<comment type="pathway">
    <text evidence="6">Purine metabolism; IMP biosynthesis via de novo pathway; 5-amino-1-(5-phospho-D-ribosyl)imidazole from N(2)-formyl-N(1)-(5-phospho-D-ribosyl)glycinamide: step 1/2.</text>
</comment>
<dbReference type="GO" id="GO:0005737">
    <property type="term" value="C:cytoplasm"/>
    <property type="evidence" value="ECO:0007669"/>
    <property type="project" value="UniProtKB-SubCell"/>
</dbReference>
<evidence type="ECO:0000256" key="6">
    <source>
        <dbReference type="HAMAP-Rule" id="MF_01926"/>
    </source>
</evidence>
<dbReference type="InParanoid" id="B8E0V9"/>
<comment type="function">
    <text evidence="6">Part of the phosphoribosylformylglycinamidine synthase complex involved in the purines biosynthetic pathway. Catalyzes the ATP-dependent conversion of formylglycinamide ribonucleotide (FGAR) and glutamine to yield formylglycinamidine ribonucleotide (FGAM) and glutamate. The FGAM synthase complex is composed of three subunits. PurQ produces an ammonia molecule by converting glutamine to glutamate. PurL transfers the ammonia molecule to FGAR to form FGAM in an ATP-dependent manner. PurS interacts with PurQ and PurL and is thought to assist in the transfer of the ammonia molecule from PurQ to PurL.</text>
</comment>
<dbReference type="GO" id="GO:0004642">
    <property type="term" value="F:phosphoribosylformylglycinamidine synthase activity"/>
    <property type="evidence" value="ECO:0007669"/>
    <property type="project" value="UniProtKB-UniRule"/>
</dbReference>
<dbReference type="Proteomes" id="UP000007719">
    <property type="component" value="Chromosome"/>
</dbReference>
<dbReference type="UniPathway" id="UPA00074">
    <property type="reaction ID" value="UER00128"/>
</dbReference>
<dbReference type="HAMAP" id="MF_01926">
    <property type="entry name" value="PurS"/>
    <property type="match status" value="1"/>
</dbReference>
<evidence type="ECO:0000256" key="5">
    <source>
        <dbReference type="ARBA" id="ARBA00022840"/>
    </source>
</evidence>
<comment type="subcellular location">
    <subcellularLocation>
        <location evidence="6">Cytoplasm</location>
    </subcellularLocation>
</comment>
<keyword evidence="5 6" id="KW-0067">ATP-binding</keyword>
<evidence type="ECO:0000313" key="8">
    <source>
        <dbReference type="Proteomes" id="UP000007719"/>
    </source>
</evidence>
<dbReference type="HOGENOM" id="CLU_164833_3_0_0"/>
<dbReference type="NCBIfam" id="NF004630">
    <property type="entry name" value="PRK05974.1"/>
    <property type="match status" value="1"/>
</dbReference>
<comment type="similarity">
    <text evidence="6">Belongs to the PurS family.</text>
</comment>
<dbReference type="OrthoDB" id="9799101at2"/>
<accession>B8E0V9</accession>
<sequence>MKKWTVILEIFLKEGIFDPQGKTVKDALHNLGFKEVEEVRIGKVLKIDILGENKEEIISKVKKMSEIFLANPVTEDFVIRVEE</sequence>
<dbReference type="RefSeq" id="WP_012583774.1">
    <property type="nucleotide sequence ID" value="NC_011661.1"/>
</dbReference>
<evidence type="ECO:0000256" key="3">
    <source>
        <dbReference type="ARBA" id="ARBA00022741"/>
    </source>
</evidence>
<keyword evidence="3 6" id="KW-0547">Nucleotide-binding</keyword>
<dbReference type="Pfam" id="PF02700">
    <property type="entry name" value="PurS"/>
    <property type="match status" value="1"/>
</dbReference>
<dbReference type="GO" id="GO:0006189">
    <property type="term" value="P:'de novo' IMP biosynthetic process"/>
    <property type="evidence" value="ECO:0007669"/>
    <property type="project" value="UniProtKB-UniRule"/>
</dbReference>
<protein>
    <recommendedName>
        <fullName evidence="6">Phosphoribosylformylglycinamidine synthase subunit PurS</fullName>
        <shortName evidence="6">FGAM synthase</shortName>
        <ecNumber evidence="6">6.3.5.3</ecNumber>
    </recommendedName>
    <alternativeName>
        <fullName evidence="6">Formylglycinamide ribonucleotide amidotransferase subunit III</fullName>
        <shortName evidence="6">FGAR amidotransferase III</shortName>
        <shortName evidence="6">FGAR-AT III</shortName>
    </alternativeName>
    <alternativeName>
        <fullName evidence="6">Phosphoribosylformylglycinamidine synthase subunit III</fullName>
    </alternativeName>
</protein>
<dbReference type="NCBIfam" id="TIGR00302">
    <property type="entry name" value="phosphoribosylformylglycinamidine synthase subunit PurS"/>
    <property type="match status" value="1"/>
</dbReference>
<dbReference type="InterPro" id="IPR003850">
    <property type="entry name" value="PurS"/>
</dbReference>
<evidence type="ECO:0000256" key="2">
    <source>
        <dbReference type="ARBA" id="ARBA00022598"/>
    </source>
</evidence>
<organism evidence="7 8">
    <name type="scientific">Dictyoglomus turgidum (strain DSM 6724 / Z-1310)</name>
    <dbReference type="NCBI Taxonomy" id="515635"/>
    <lineage>
        <taxon>Bacteria</taxon>
        <taxon>Pseudomonadati</taxon>
        <taxon>Dictyoglomota</taxon>
        <taxon>Dictyoglomia</taxon>
        <taxon>Dictyoglomales</taxon>
        <taxon>Dictyoglomaceae</taxon>
        <taxon>Dictyoglomus</taxon>
    </lineage>
</organism>
<dbReference type="FunCoup" id="B8E0V9">
    <property type="interactions" value="48"/>
</dbReference>
<reference evidence="8" key="1">
    <citation type="journal article" date="2016" name="Front. Microbiol.">
        <title>The complete genome sequence of hyperthermophile Dictyoglomus turgidum DSM 6724 reveals a specialized carbohydrate fermentor.</title>
        <authorList>
            <person name="Brumm P.J."/>
            <person name="Gowda K."/>
            <person name="Robb F.T."/>
            <person name="Mead D.A."/>
        </authorList>
    </citation>
    <scope>NUCLEOTIDE SEQUENCE [LARGE SCALE GENOMIC DNA]</scope>
    <source>
        <strain evidence="8">DSM 6724 / Z-1310</strain>
    </source>
</reference>
<dbReference type="SUPFAM" id="SSF82697">
    <property type="entry name" value="PurS-like"/>
    <property type="match status" value="1"/>
</dbReference>
<proteinExistence type="inferred from homology"/>
<dbReference type="KEGG" id="dtu:Dtur_1422"/>
<dbReference type="eggNOG" id="COG1828">
    <property type="taxonomic scope" value="Bacteria"/>
</dbReference>
<dbReference type="AlphaFoldDB" id="B8E0V9"/>
<comment type="catalytic activity">
    <reaction evidence="6">
        <text>N(2)-formyl-N(1)-(5-phospho-beta-D-ribosyl)glycinamide + L-glutamine + ATP + H2O = 2-formamido-N(1)-(5-O-phospho-beta-D-ribosyl)acetamidine + L-glutamate + ADP + phosphate + H(+)</text>
        <dbReference type="Rhea" id="RHEA:17129"/>
        <dbReference type="ChEBI" id="CHEBI:15377"/>
        <dbReference type="ChEBI" id="CHEBI:15378"/>
        <dbReference type="ChEBI" id="CHEBI:29985"/>
        <dbReference type="ChEBI" id="CHEBI:30616"/>
        <dbReference type="ChEBI" id="CHEBI:43474"/>
        <dbReference type="ChEBI" id="CHEBI:58359"/>
        <dbReference type="ChEBI" id="CHEBI:147286"/>
        <dbReference type="ChEBI" id="CHEBI:147287"/>
        <dbReference type="ChEBI" id="CHEBI:456216"/>
        <dbReference type="EC" id="6.3.5.3"/>
    </reaction>
</comment>